<dbReference type="Pfam" id="PF13252">
    <property type="entry name" value="Phage_capsid_3"/>
    <property type="match status" value="1"/>
</dbReference>
<dbReference type="AlphaFoldDB" id="A0A7W6RD24"/>
<evidence type="ECO:0000313" key="2">
    <source>
        <dbReference type="Proteomes" id="UP000554286"/>
    </source>
</evidence>
<dbReference type="NCBIfam" id="TIGR04387">
    <property type="entry name" value="capsid_maj_N4"/>
    <property type="match status" value="1"/>
</dbReference>
<dbReference type="RefSeq" id="WP_184044539.1">
    <property type="nucleotide sequence ID" value="NZ_JACIGK010000012.1"/>
</dbReference>
<reference evidence="1 2" key="1">
    <citation type="submission" date="2020-08" db="EMBL/GenBank/DDBJ databases">
        <title>Genome sequencing of Purple Non-Sulfur Bacteria from various extreme environments.</title>
        <authorList>
            <person name="Mayer M."/>
        </authorList>
    </citation>
    <scope>NUCLEOTIDE SEQUENCE [LARGE SCALE GENOMIC DNA]</scope>
    <source>
        <strain evidence="1 2">JA131</strain>
    </source>
</reference>
<gene>
    <name evidence="1" type="ORF">GGD89_001936</name>
</gene>
<dbReference type="InterPro" id="IPR025267">
    <property type="entry name" value="ORF017-like"/>
</dbReference>
<accession>A0A7W6RD24</accession>
<keyword evidence="2" id="KW-1185">Reference proteome</keyword>
<dbReference type="EMBL" id="JACIGK010000012">
    <property type="protein sequence ID" value="MBB4266305.1"/>
    <property type="molecule type" value="Genomic_DNA"/>
</dbReference>
<dbReference type="Proteomes" id="UP000554286">
    <property type="component" value="Unassembled WGS sequence"/>
</dbReference>
<evidence type="ECO:0000313" key="1">
    <source>
        <dbReference type="EMBL" id="MBB4266305.1"/>
    </source>
</evidence>
<name>A0A7W6RD24_9PROT</name>
<protein>
    <submittedName>
        <fullName evidence="1">N4-gp56 family major capsid protein</fullName>
    </submittedName>
</protein>
<sequence>MAYTDFGAVTPLQRKAYSAKILQFGRDGTILFSSKQGLTGKSANSCIQVITEITKTSRGDKVIMPLVNDLTSDGVAGDNDQDGHEESLVAQDLEITIDQISHAVRNRGVMSEQRTVVRFRSTAREKLGNWLAQKKEEMGFLTLAGRGFAHKLDLSPRPSSSQLPALAFAADVTAPSAHRTVFPGTVTATAGLSSTDTLSWDLLLAAKAKAKRLNLKPLYHEGRETYIVMVSPEQARDLKQDSDYVSVTKDAGVRGGKNPLFAGSIAMVDGLVIYEHNKVPTNTGNTAGWGAGGDVKGAQALLLGAQALGLAEVGNSEWAEDNQKDYGRKPGIAYATILGFKKPVFEDPVTGTDEDFSVLSLYTAAA</sequence>
<organism evidence="1 2">
    <name type="scientific">Roseospira visakhapatnamensis</name>
    <dbReference type="NCBI Taxonomy" id="390880"/>
    <lineage>
        <taxon>Bacteria</taxon>
        <taxon>Pseudomonadati</taxon>
        <taxon>Pseudomonadota</taxon>
        <taxon>Alphaproteobacteria</taxon>
        <taxon>Rhodospirillales</taxon>
        <taxon>Rhodospirillaceae</taxon>
        <taxon>Roseospira</taxon>
    </lineage>
</organism>
<comment type="caution">
    <text evidence="1">The sequence shown here is derived from an EMBL/GenBank/DDBJ whole genome shotgun (WGS) entry which is preliminary data.</text>
</comment>
<proteinExistence type="predicted"/>